<evidence type="ECO:0008006" key="3">
    <source>
        <dbReference type="Google" id="ProtNLM"/>
    </source>
</evidence>
<dbReference type="GeneID" id="34222671"/>
<gene>
    <name evidence="1" type="ORF">GZ22_00270</name>
</gene>
<dbReference type="EMBL" id="CP008876">
    <property type="protein sequence ID" value="AIF65240.1"/>
    <property type="molecule type" value="Genomic_DNA"/>
</dbReference>
<dbReference type="AlphaFoldDB" id="A0A075LF18"/>
<dbReference type="OrthoDB" id="2704796at2"/>
<name>A0A075LF18_9BACI</name>
<evidence type="ECO:0000313" key="1">
    <source>
        <dbReference type="EMBL" id="AIF65240.1"/>
    </source>
</evidence>
<dbReference type="HOGENOM" id="CLU_173266_0_0_9"/>
<evidence type="ECO:0000313" key="2">
    <source>
        <dbReference type="Proteomes" id="UP000027980"/>
    </source>
</evidence>
<reference evidence="1 2" key="1">
    <citation type="submission" date="2014-07" db="EMBL/GenBank/DDBJ databases">
        <title>Complete genome sequence of a moderately halophilic bacterium Terribacillus aidingensis MP602, isolated from Cryptomeria fortunei in Tianmu mountain in China.</title>
        <authorList>
            <person name="Wang Y."/>
            <person name="Lu P."/>
            <person name="Zhang L."/>
        </authorList>
    </citation>
    <scope>NUCLEOTIDE SEQUENCE [LARGE SCALE GENOMIC DNA]</scope>
    <source>
        <strain evidence="1 2">MP602</strain>
    </source>
</reference>
<proteinExistence type="predicted"/>
<dbReference type="SUPFAM" id="SSF160574">
    <property type="entry name" value="BT0923-like"/>
    <property type="match status" value="1"/>
</dbReference>
<dbReference type="Proteomes" id="UP000027980">
    <property type="component" value="Chromosome"/>
</dbReference>
<protein>
    <recommendedName>
        <fullName evidence="3">PepSY domain-containing protein</fullName>
    </recommendedName>
</protein>
<dbReference type="Gene3D" id="3.10.450.130">
    <property type="entry name" value="folded 79 residue fragment of lin0334 like domains"/>
    <property type="match status" value="1"/>
</dbReference>
<organism evidence="1 2">
    <name type="scientific">Terribacillus saccharophilus</name>
    <dbReference type="NCBI Taxonomy" id="361277"/>
    <lineage>
        <taxon>Bacteria</taxon>
        <taxon>Bacillati</taxon>
        <taxon>Bacillota</taxon>
        <taxon>Bacilli</taxon>
        <taxon>Bacillales</taxon>
        <taxon>Bacillaceae</taxon>
        <taxon>Terribacillus</taxon>
    </lineage>
</organism>
<dbReference type="KEGG" id="tap:GZ22_00270"/>
<dbReference type="RefSeq" id="WP_038557598.1">
    <property type="nucleotide sequence ID" value="NZ_CP008876.1"/>
</dbReference>
<accession>A0A075LF18</accession>
<sequence>MNSDQNKYDDVTTSKVKDTAKNFIENNYEGIESIELEEPYTAPMGSLTVDGTVNGKTGFSISFDENLEVTSIAEDEDFPEEKEECKEQFCE</sequence>